<dbReference type="InterPro" id="IPR029063">
    <property type="entry name" value="SAM-dependent_MTases_sf"/>
</dbReference>
<protein>
    <recommendedName>
        <fullName evidence="3">Methyltransferase domain-containing protein</fullName>
    </recommendedName>
</protein>
<evidence type="ECO:0000256" key="1">
    <source>
        <dbReference type="ARBA" id="ARBA00022603"/>
    </source>
</evidence>
<dbReference type="SUPFAM" id="SSF53335">
    <property type="entry name" value="S-adenosyl-L-methionine-dependent methyltransferases"/>
    <property type="match status" value="1"/>
</dbReference>
<comment type="caution">
    <text evidence="4">The sequence shown here is derived from an EMBL/GenBank/DDBJ whole genome shotgun (WGS) entry which is preliminary data.</text>
</comment>
<dbReference type="PANTHER" id="PTHR43861:SF1">
    <property type="entry name" value="TRANS-ACONITATE 2-METHYLTRANSFERASE"/>
    <property type="match status" value="1"/>
</dbReference>
<evidence type="ECO:0000256" key="2">
    <source>
        <dbReference type="ARBA" id="ARBA00022679"/>
    </source>
</evidence>
<dbReference type="EMBL" id="DOZN01000024">
    <property type="protein sequence ID" value="HCC42583.1"/>
    <property type="molecule type" value="Genomic_DNA"/>
</dbReference>
<proteinExistence type="predicted"/>
<dbReference type="Proteomes" id="UP000263336">
    <property type="component" value="Unassembled WGS sequence"/>
</dbReference>
<keyword evidence="2" id="KW-0808">Transferase</keyword>
<dbReference type="GO" id="GO:0032259">
    <property type="term" value="P:methylation"/>
    <property type="evidence" value="ECO:0007669"/>
    <property type="project" value="UniProtKB-KW"/>
</dbReference>
<evidence type="ECO:0000313" key="5">
    <source>
        <dbReference type="Proteomes" id="UP000263336"/>
    </source>
</evidence>
<dbReference type="InterPro" id="IPR041698">
    <property type="entry name" value="Methyltransf_25"/>
</dbReference>
<accession>A0A3D0ZS91</accession>
<keyword evidence="1" id="KW-0489">Methyltransferase</keyword>
<reference evidence="4 5" key="1">
    <citation type="journal article" date="2018" name="Nat. Biotechnol.">
        <title>A standardized bacterial taxonomy based on genome phylogeny substantially revises the tree of life.</title>
        <authorList>
            <person name="Parks D.H."/>
            <person name="Chuvochina M."/>
            <person name="Waite D.W."/>
            <person name="Rinke C."/>
            <person name="Skarshewski A."/>
            <person name="Chaumeil P.A."/>
            <person name="Hugenholtz P."/>
        </authorList>
    </citation>
    <scope>NUCLEOTIDE SEQUENCE [LARGE SCALE GENOMIC DNA]</scope>
    <source>
        <strain evidence="4">UBA11701</strain>
    </source>
</reference>
<feature type="domain" description="Methyltransferase" evidence="3">
    <location>
        <begin position="44"/>
        <end position="134"/>
    </location>
</feature>
<evidence type="ECO:0000259" key="3">
    <source>
        <dbReference type="Pfam" id="PF13649"/>
    </source>
</evidence>
<dbReference type="GO" id="GO:0008168">
    <property type="term" value="F:methyltransferase activity"/>
    <property type="evidence" value="ECO:0007669"/>
    <property type="project" value="UniProtKB-KW"/>
</dbReference>
<gene>
    <name evidence="4" type="ORF">DEP93_03875</name>
</gene>
<name>A0A3D0ZS91_UNCKA</name>
<organism evidence="4 5">
    <name type="scientific">candidate division WWE3 bacterium</name>
    <dbReference type="NCBI Taxonomy" id="2053526"/>
    <lineage>
        <taxon>Bacteria</taxon>
        <taxon>Katanobacteria</taxon>
    </lineage>
</organism>
<dbReference type="AlphaFoldDB" id="A0A3D0ZS91"/>
<dbReference type="Gene3D" id="3.40.50.150">
    <property type="entry name" value="Vaccinia Virus protein VP39"/>
    <property type="match status" value="1"/>
</dbReference>
<sequence>MKDYKKLTIEAYDRMAQNFSDTHFDSMYTSEFKKFTSLLKGNKVLEIGCGAGRDGELFIKNGYDYIGTDASSEMLKIAQKRTPSGVFKQMDYYNLDFPANTFDGFWASASFLHVPKKDVSKLITEAKRILKSGGVGFISVKERTGVDEGLIGQPIFGNIARYFSFYSRGEFKDKLKEAGLEVVKITKIVENDERKTLWFCYIVRKP</sequence>
<dbReference type="CDD" id="cd02440">
    <property type="entry name" value="AdoMet_MTases"/>
    <property type="match status" value="1"/>
</dbReference>
<dbReference type="PANTHER" id="PTHR43861">
    <property type="entry name" value="TRANS-ACONITATE 2-METHYLTRANSFERASE-RELATED"/>
    <property type="match status" value="1"/>
</dbReference>
<evidence type="ECO:0000313" key="4">
    <source>
        <dbReference type="EMBL" id="HCC42583.1"/>
    </source>
</evidence>
<dbReference type="Pfam" id="PF13649">
    <property type="entry name" value="Methyltransf_25"/>
    <property type="match status" value="1"/>
</dbReference>